<name>A0ABR4XBK4_9MICO</name>
<evidence type="ECO:0000313" key="3">
    <source>
        <dbReference type="Proteomes" id="UP000029990"/>
    </source>
</evidence>
<reference evidence="2 3" key="1">
    <citation type="submission" date="2013-08" db="EMBL/GenBank/DDBJ databases">
        <title>The genome sequence of Knoellia flava.</title>
        <authorList>
            <person name="Zhu W."/>
            <person name="Wang G."/>
        </authorList>
    </citation>
    <scope>NUCLEOTIDE SEQUENCE [LARGE SCALE GENOMIC DNA]</scope>
    <source>
        <strain evidence="2 3">TL1</strain>
    </source>
</reference>
<dbReference type="Proteomes" id="UP000029990">
    <property type="component" value="Unassembled WGS sequence"/>
</dbReference>
<sequence length="126" mass="13512">MQNHSVRGHLWMLTLIGDSLSLVRLTPSRLGQRAAGGWTQRVMPVSNVRAVKLTPPRLLRRGRLTLHLEGPSQGGVEVETIHFERSQHRAMTSLAGALREAVDGSGAGVVPASTGSARAGRPPVPR</sequence>
<accession>A0ABR4XBK4</accession>
<proteinExistence type="predicted"/>
<gene>
    <name evidence="2" type="ORF">N798_13555</name>
</gene>
<protein>
    <submittedName>
        <fullName evidence="2">Uncharacterized protein</fullName>
    </submittedName>
</protein>
<evidence type="ECO:0000313" key="2">
    <source>
        <dbReference type="EMBL" id="KGN29626.1"/>
    </source>
</evidence>
<evidence type="ECO:0000256" key="1">
    <source>
        <dbReference type="SAM" id="MobiDB-lite"/>
    </source>
</evidence>
<keyword evidence="3" id="KW-1185">Reference proteome</keyword>
<feature type="region of interest" description="Disordered" evidence="1">
    <location>
        <begin position="105"/>
        <end position="126"/>
    </location>
</feature>
<organism evidence="2 3">
    <name type="scientific">Knoellia flava TL1</name>
    <dbReference type="NCBI Taxonomy" id="1385518"/>
    <lineage>
        <taxon>Bacteria</taxon>
        <taxon>Bacillati</taxon>
        <taxon>Actinomycetota</taxon>
        <taxon>Actinomycetes</taxon>
        <taxon>Micrococcales</taxon>
        <taxon>Intrasporangiaceae</taxon>
        <taxon>Knoellia</taxon>
    </lineage>
</organism>
<dbReference type="EMBL" id="AVPI01000045">
    <property type="protein sequence ID" value="KGN29626.1"/>
    <property type="molecule type" value="Genomic_DNA"/>
</dbReference>
<comment type="caution">
    <text evidence="2">The sequence shown here is derived from an EMBL/GenBank/DDBJ whole genome shotgun (WGS) entry which is preliminary data.</text>
</comment>